<reference evidence="4 5" key="1">
    <citation type="submission" date="2020-08" db="EMBL/GenBank/DDBJ databases">
        <title>A novel species.</title>
        <authorList>
            <person name="Gao J."/>
        </authorList>
    </citation>
    <scope>NUCLEOTIDE SEQUENCE [LARGE SCALE GENOMIC DNA]</scope>
    <source>
        <strain evidence="4 5">CRXT-G-22</strain>
    </source>
</reference>
<evidence type="ECO:0000313" key="4">
    <source>
        <dbReference type="EMBL" id="QNP75037.1"/>
    </source>
</evidence>
<sequence length="218" mass="23727">MLIALVGSDGAGKSTVTRLLTESGAASGPPVRRSDRWDIVAEPQRYPSARLLRPDVRLGRTVAAEMPNPARFLFFLWSSCLALQGREPAPAPGTVTLLDGYWMKHAAVEVVHGLDRAWVEAVGAGLPACDQVIYLRIAPEVAWERKQGEEILPYECGGDPLCSRASFLRHQGRVREVLDDWAARFGWRTVEADRPVEEIAGIVRTAAGQAGVCAGVTR</sequence>
<dbReference type="GO" id="GO:0004550">
    <property type="term" value="F:nucleoside diphosphate kinase activity"/>
    <property type="evidence" value="ECO:0007669"/>
    <property type="project" value="TreeGrafter"/>
</dbReference>
<dbReference type="PANTHER" id="PTHR10344:SF4">
    <property type="entry name" value="UMP-CMP KINASE 2, MITOCHONDRIAL"/>
    <property type="match status" value="1"/>
</dbReference>
<dbReference type="GO" id="GO:0005737">
    <property type="term" value="C:cytoplasm"/>
    <property type="evidence" value="ECO:0007669"/>
    <property type="project" value="TreeGrafter"/>
</dbReference>
<dbReference type="GO" id="GO:0005524">
    <property type="term" value="F:ATP binding"/>
    <property type="evidence" value="ECO:0007669"/>
    <property type="project" value="UniProtKB-KW"/>
</dbReference>
<name>A0A7H0IQH1_9ACTN</name>
<gene>
    <name evidence="4" type="ORF">IAG44_40240</name>
</gene>
<dbReference type="EMBL" id="CP060828">
    <property type="protein sequence ID" value="QNP75037.1"/>
    <property type="molecule type" value="Genomic_DNA"/>
</dbReference>
<keyword evidence="2" id="KW-0547">Nucleotide-binding</keyword>
<evidence type="ECO:0000313" key="5">
    <source>
        <dbReference type="Proteomes" id="UP000516052"/>
    </source>
</evidence>
<dbReference type="Gene3D" id="3.40.50.300">
    <property type="entry name" value="P-loop containing nucleotide triphosphate hydrolases"/>
    <property type="match status" value="1"/>
</dbReference>
<evidence type="ECO:0000256" key="3">
    <source>
        <dbReference type="ARBA" id="ARBA00022840"/>
    </source>
</evidence>
<keyword evidence="3" id="KW-0067">ATP-binding</keyword>
<dbReference type="GO" id="GO:0006227">
    <property type="term" value="P:dUDP biosynthetic process"/>
    <property type="evidence" value="ECO:0007669"/>
    <property type="project" value="TreeGrafter"/>
</dbReference>
<dbReference type="AlphaFoldDB" id="A0A7H0IQH1"/>
<evidence type="ECO:0000256" key="1">
    <source>
        <dbReference type="ARBA" id="ARBA00017144"/>
    </source>
</evidence>
<dbReference type="InterPro" id="IPR027417">
    <property type="entry name" value="P-loop_NTPase"/>
</dbReference>
<dbReference type="GO" id="GO:0006235">
    <property type="term" value="P:dTTP biosynthetic process"/>
    <property type="evidence" value="ECO:0007669"/>
    <property type="project" value="TreeGrafter"/>
</dbReference>
<dbReference type="GO" id="GO:0004798">
    <property type="term" value="F:dTMP kinase activity"/>
    <property type="evidence" value="ECO:0007669"/>
    <property type="project" value="TreeGrafter"/>
</dbReference>
<keyword evidence="4" id="KW-0418">Kinase</keyword>
<dbReference type="RefSeq" id="WP_187751960.1">
    <property type="nucleotide sequence ID" value="NZ_CP060828.1"/>
</dbReference>
<keyword evidence="4" id="KW-0808">Transferase</keyword>
<accession>A0A7H0IQH1</accession>
<protein>
    <recommendedName>
        <fullName evidence="1">Thymidylate kinase</fullName>
    </recommendedName>
</protein>
<dbReference type="PANTHER" id="PTHR10344">
    <property type="entry name" value="THYMIDYLATE KINASE"/>
    <property type="match status" value="1"/>
</dbReference>
<dbReference type="GO" id="GO:0006233">
    <property type="term" value="P:dTDP biosynthetic process"/>
    <property type="evidence" value="ECO:0007669"/>
    <property type="project" value="TreeGrafter"/>
</dbReference>
<keyword evidence="5" id="KW-1185">Reference proteome</keyword>
<dbReference type="KEGG" id="sroi:IAG44_40240"/>
<proteinExistence type="predicted"/>
<dbReference type="SUPFAM" id="SSF52540">
    <property type="entry name" value="P-loop containing nucleoside triphosphate hydrolases"/>
    <property type="match status" value="1"/>
</dbReference>
<evidence type="ECO:0000256" key="2">
    <source>
        <dbReference type="ARBA" id="ARBA00022741"/>
    </source>
</evidence>
<organism evidence="4 5">
    <name type="scientific">Streptomyces roseirectus</name>
    <dbReference type="NCBI Taxonomy" id="2768066"/>
    <lineage>
        <taxon>Bacteria</taxon>
        <taxon>Bacillati</taxon>
        <taxon>Actinomycetota</taxon>
        <taxon>Actinomycetes</taxon>
        <taxon>Kitasatosporales</taxon>
        <taxon>Streptomycetaceae</taxon>
        <taxon>Streptomyces</taxon>
    </lineage>
</organism>
<dbReference type="Proteomes" id="UP000516052">
    <property type="component" value="Chromosome"/>
</dbReference>